<comment type="subcellular location">
    <subcellularLocation>
        <location evidence="1">Membrane</location>
        <topology evidence="1">Multi-pass membrane protein</topology>
    </subcellularLocation>
</comment>
<dbReference type="SUPFAM" id="SSF103473">
    <property type="entry name" value="MFS general substrate transporter"/>
    <property type="match status" value="1"/>
</dbReference>
<feature type="transmembrane region" description="Helical" evidence="6">
    <location>
        <begin position="431"/>
        <end position="449"/>
    </location>
</feature>
<dbReference type="EMBL" id="JACJIB010000006">
    <property type="protein sequence ID" value="MBA8914353.1"/>
    <property type="molecule type" value="Genomic_DNA"/>
</dbReference>
<dbReference type="Gene3D" id="1.20.1720.10">
    <property type="entry name" value="Multidrug resistance protein D"/>
    <property type="match status" value="1"/>
</dbReference>
<gene>
    <name evidence="8" type="ORF">HNR51_003446</name>
</gene>
<keyword evidence="3 6" id="KW-1133">Transmembrane helix</keyword>
<dbReference type="GO" id="GO:0005886">
    <property type="term" value="C:plasma membrane"/>
    <property type="evidence" value="ECO:0007669"/>
    <property type="project" value="TreeGrafter"/>
</dbReference>
<feature type="transmembrane region" description="Helical" evidence="6">
    <location>
        <begin position="330"/>
        <end position="348"/>
    </location>
</feature>
<feature type="domain" description="Major facilitator superfamily (MFS) profile" evidence="7">
    <location>
        <begin position="11"/>
        <end position="457"/>
    </location>
</feature>
<sequence length="518" mass="53862">MSLPMRPAQIVPLVVATALFMENTDSTVIATALPAIAASLGVDPIALKLALTAYLVSLAIFIPVSGWAADRYGARNVFRAALCVFMAGSLACAAANSLTGFVAARFVQGIGGAMMVPVGRLVILRSVPKSELVGALAYLTIPALIGPILGPPLGGFITTYADWRWIFFINIPIGLAGIVLATVYFGDIREKTRPPLDVAGFLLSGGGLALLMLGFAATGRHLLPDGVSWGCMAGGAVLVGLYLRHAKRTAHPLIRLDLLKHDTFRAAVTGGSLFRIGTGAIPFLLPLMLQIGFGLDPLHSGLITFAAAAGALLIKIVGPRILRAYGFRRVMVVNALVASAFLAANGLFTAQTPHWIIISVLLLGGCVRSLQFTCVNAIAYADLESREMSAATSLASVAQQLSLSLGVSIGALALEGAAAWHGHAGIEARDFSLAFLGVAVISVGAFFVFRRLAPDAGAEVSGQRRVAQAVPRPADGSPQSIVPIGGCRLSDRDDANTKGASLAPVTPQHAPEPGRRSV</sequence>
<feature type="transmembrane region" description="Helical" evidence="6">
    <location>
        <begin position="165"/>
        <end position="186"/>
    </location>
</feature>
<feature type="transmembrane region" description="Helical" evidence="6">
    <location>
        <begin position="264"/>
        <end position="285"/>
    </location>
</feature>
<keyword evidence="4 6" id="KW-0472">Membrane</keyword>
<dbReference type="Pfam" id="PF07690">
    <property type="entry name" value="MFS_1"/>
    <property type="match status" value="1"/>
</dbReference>
<dbReference type="InterPro" id="IPR011701">
    <property type="entry name" value="MFS"/>
</dbReference>
<accession>A0AA40S4I7</accession>
<feature type="transmembrane region" description="Helical" evidence="6">
    <location>
        <begin position="47"/>
        <end position="69"/>
    </location>
</feature>
<feature type="transmembrane region" description="Helical" evidence="6">
    <location>
        <begin position="198"/>
        <end position="220"/>
    </location>
</feature>
<keyword evidence="2 6" id="KW-0812">Transmembrane</keyword>
<dbReference type="PANTHER" id="PTHR23501:SF1">
    <property type="entry name" value="TRANSPORT PROTEIN HSRA-RELATED"/>
    <property type="match status" value="1"/>
</dbReference>
<feature type="transmembrane region" description="Helical" evidence="6">
    <location>
        <begin position="76"/>
        <end position="96"/>
    </location>
</feature>
<feature type="transmembrane region" description="Helical" evidence="6">
    <location>
        <begin position="226"/>
        <end position="243"/>
    </location>
</feature>
<name>A0AA40S4I7_9HYPH</name>
<protein>
    <submittedName>
        <fullName evidence="8">EmrB/QacA subfamily drug resistance transporter</fullName>
    </submittedName>
</protein>
<evidence type="ECO:0000313" key="8">
    <source>
        <dbReference type="EMBL" id="MBA8914353.1"/>
    </source>
</evidence>
<dbReference type="PANTHER" id="PTHR23501">
    <property type="entry name" value="MAJOR FACILITATOR SUPERFAMILY"/>
    <property type="match status" value="1"/>
</dbReference>
<dbReference type="InterPro" id="IPR020846">
    <property type="entry name" value="MFS_dom"/>
</dbReference>
<feature type="transmembrane region" description="Helical" evidence="6">
    <location>
        <begin position="297"/>
        <end position="318"/>
    </location>
</feature>
<feature type="transmembrane region" description="Helical" evidence="6">
    <location>
        <begin position="354"/>
        <end position="380"/>
    </location>
</feature>
<keyword evidence="9" id="KW-1185">Reference proteome</keyword>
<evidence type="ECO:0000256" key="3">
    <source>
        <dbReference type="ARBA" id="ARBA00022989"/>
    </source>
</evidence>
<evidence type="ECO:0000313" key="9">
    <source>
        <dbReference type="Proteomes" id="UP000543554"/>
    </source>
</evidence>
<reference evidence="8 9" key="1">
    <citation type="submission" date="2020-08" db="EMBL/GenBank/DDBJ databases">
        <title>Genomic Encyclopedia of Type Strains, Phase IV (KMG-IV): sequencing the most valuable type-strain genomes for metagenomic binning, comparative biology and taxonomic classification.</title>
        <authorList>
            <person name="Goeker M."/>
        </authorList>
    </citation>
    <scope>NUCLEOTIDE SEQUENCE [LARGE SCALE GENOMIC DNA]</scope>
    <source>
        <strain evidence="8 9">DSM 11490</strain>
    </source>
</reference>
<organism evidence="8 9">
    <name type="scientific">Methylorubrum thiocyanatum</name>
    <dbReference type="NCBI Taxonomy" id="47958"/>
    <lineage>
        <taxon>Bacteria</taxon>
        <taxon>Pseudomonadati</taxon>
        <taxon>Pseudomonadota</taxon>
        <taxon>Alphaproteobacteria</taxon>
        <taxon>Hyphomicrobiales</taxon>
        <taxon>Methylobacteriaceae</taxon>
        <taxon>Methylorubrum</taxon>
    </lineage>
</organism>
<feature type="transmembrane region" description="Helical" evidence="6">
    <location>
        <begin position="102"/>
        <end position="123"/>
    </location>
</feature>
<dbReference type="GO" id="GO:0022857">
    <property type="term" value="F:transmembrane transporter activity"/>
    <property type="evidence" value="ECO:0007669"/>
    <property type="project" value="InterPro"/>
</dbReference>
<dbReference type="Proteomes" id="UP000543554">
    <property type="component" value="Unassembled WGS sequence"/>
</dbReference>
<evidence type="ECO:0000259" key="7">
    <source>
        <dbReference type="PROSITE" id="PS50850"/>
    </source>
</evidence>
<dbReference type="CDD" id="cd17503">
    <property type="entry name" value="MFS_LmrB_MDR_like"/>
    <property type="match status" value="1"/>
</dbReference>
<evidence type="ECO:0000256" key="4">
    <source>
        <dbReference type="ARBA" id="ARBA00023136"/>
    </source>
</evidence>
<evidence type="ECO:0000256" key="6">
    <source>
        <dbReference type="SAM" id="Phobius"/>
    </source>
</evidence>
<dbReference type="PROSITE" id="PS50850">
    <property type="entry name" value="MFS"/>
    <property type="match status" value="1"/>
</dbReference>
<dbReference type="AlphaFoldDB" id="A0AA40S4I7"/>
<evidence type="ECO:0000256" key="2">
    <source>
        <dbReference type="ARBA" id="ARBA00022692"/>
    </source>
</evidence>
<proteinExistence type="predicted"/>
<comment type="caution">
    <text evidence="8">The sequence shown here is derived from an EMBL/GenBank/DDBJ whole genome shotgun (WGS) entry which is preliminary data.</text>
</comment>
<dbReference type="Gene3D" id="1.20.1250.20">
    <property type="entry name" value="MFS general substrate transporter like domains"/>
    <property type="match status" value="1"/>
</dbReference>
<evidence type="ECO:0000256" key="1">
    <source>
        <dbReference type="ARBA" id="ARBA00004141"/>
    </source>
</evidence>
<dbReference type="PRINTS" id="PR01036">
    <property type="entry name" value="TCRTETB"/>
</dbReference>
<dbReference type="InterPro" id="IPR036259">
    <property type="entry name" value="MFS_trans_sf"/>
</dbReference>
<evidence type="ECO:0000256" key="5">
    <source>
        <dbReference type="SAM" id="MobiDB-lite"/>
    </source>
</evidence>
<feature type="transmembrane region" description="Helical" evidence="6">
    <location>
        <begin position="135"/>
        <end position="153"/>
    </location>
</feature>
<feature type="region of interest" description="Disordered" evidence="5">
    <location>
        <begin position="469"/>
        <end position="518"/>
    </location>
</feature>
<feature type="transmembrane region" description="Helical" evidence="6">
    <location>
        <begin position="401"/>
        <end position="419"/>
    </location>
</feature>